<organism evidence="9">
    <name type="scientific">Lygus hesperus</name>
    <name type="common">Western plant bug</name>
    <dbReference type="NCBI Taxonomy" id="30085"/>
    <lineage>
        <taxon>Eukaryota</taxon>
        <taxon>Metazoa</taxon>
        <taxon>Ecdysozoa</taxon>
        <taxon>Arthropoda</taxon>
        <taxon>Hexapoda</taxon>
        <taxon>Insecta</taxon>
        <taxon>Pterygota</taxon>
        <taxon>Neoptera</taxon>
        <taxon>Paraneoptera</taxon>
        <taxon>Hemiptera</taxon>
        <taxon>Heteroptera</taxon>
        <taxon>Panheteroptera</taxon>
        <taxon>Cimicomorpha</taxon>
        <taxon>Miridae</taxon>
        <taxon>Mirini</taxon>
        <taxon>Lygus</taxon>
    </lineage>
</organism>
<proteinExistence type="inferred from homology"/>
<dbReference type="InterPro" id="IPR014721">
    <property type="entry name" value="Ribsml_uS5_D2-typ_fold_subgr"/>
</dbReference>
<dbReference type="Gene3D" id="3.30.70.3170">
    <property type="match status" value="1"/>
</dbReference>
<name>A0A0K8T0Y1_LYGHE</name>
<evidence type="ECO:0000259" key="8">
    <source>
        <dbReference type="Pfam" id="PF10509"/>
    </source>
</evidence>
<evidence type="ECO:0008006" key="10">
    <source>
        <dbReference type="Google" id="ProtNLM"/>
    </source>
</evidence>
<dbReference type="Pfam" id="PF10509">
    <property type="entry name" value="GalKase_gal_bdg"/>
    <property type="match status" value="1"/>
</dbReference>
<reference evidence="9" key="1">
    <citation type="submission" date="2014-09" db="EMBL/GenBank/DDBJ databases">
        <authorList>
            <person name="Magalhaes I.L.F."/>
            <person name="Oliveira U."/>
            <person name="Santos F.R."/>
            <person name="Vidigal T.H.D.A."/>
            <person name="Brescovit A.D."/>
            <person name="Santos A.J."/>
        </authorList>
    </citation>
    <scope>NUCLEOTIDE SEQUENCE</scope>
</reference>
<dbReference type="InterPro" id="IPR019741">
    <property type="entry name" value="Galactokinase_CS"/>
</dbReference>
<evidence type="ECO:0000256" key="4">
    <source>
        <dbReference type="ARBA" id="ARBA00022777"/>
    </source>
</evidence>
<dbReference type="PIRSF" id="PIRSF000530">
    <property type="entry name" value="Galactokinase"/>
    <property type="match status" value="1"/>
</dbReference>
<evidence type="ECO:0000259" key="7">
    <source>
        <dbReference type="Pfam" id="PF08544"/>
    </source>
</evidence>
<dbReference type="EMBL" id="GBRD01004364">
    <property type="protein sequence ID" value="JAG61457.1"/>
    <property type="molecule type" value="Transcribed_RNA"/>
</dbReference>
<protein>
    <recommendedName>
        <fullName evidence="10">N-acetylgalactosamine kinase</fullName>
    </recommendedName>
</protein>
<keyword evidence="3" id="KW-0547">Nucleotide-binding</keyword>
<accession>A0A0K8T0Y1</accession>
<keyword evidence="2" id="KW-0808">Transferase</keyword>
<dbReference type="NCBIfam" id="TIGR00131">
    <property type="entry name" value="gal_kin"/>
    <property type="match status" value="1"/>
</dbReference>
<dbReference type="GO" id="GO:0004335">
    <property type="term" value="F:galactokinase activity"/>
    <property type="evidence" value="ECO:0007669"/>
    <property type="project" value="InterPro"/>
</dbReference>
<evidence type="ECO:0000256" key="3">
    <source>
        <dbReference type="ARBA" id="ARBA00022741"/>
    </source>
</evidence>
<dbReference type="Gene3D" id="1.20.1440.340">
    <property type="match status" value="1"/>
</dbReference>
<dbReference type="SUPFAM" id="SSF55060">
    <property type="entry name" value="GHMP Kinase, C-terminal domain"/>
    <property type="match status" value="1"/>
</dbReference>
<evidence type="ECO:0000256" key="2">
    <source>
        <dbReference type="ARBA" id="ARBA00022679"/>
    </source>
</evidence>
<dbReference type="InterPro" id="IPR006206">
    <property type="entry name" value="Mevalonate/galactokinase"/>
</dbReference>
<evidence type="ECO:0000259" key="6">
    <source>
        <dbReference type="Pfam" id="PF00288"/>
    </source>
</evidence>
<dbReference type="InterPro" id="IPR000705">
    <property type="entry name" value="Galactokinase"/>
</dbReference>
<dbReference type="PRINTS" id="PR00959">
    <property type="entry name" value="MEVGALKINASE"/>
</dbReference>
<dbReference type="PROSITE" id="PS00106">
    <property type="entry name" value="GALACTOKINASE"/>
    <property type="match status" value="1"/>
</dbReference>
<feature type="domain" description="Galactokinase N-terminal" evidence="8">
    <location>
        <begin position="41"/>
        <end position="88"/>
    </location>
</feature>
<dbReference type="InterPro" id="IPR006204">
    <property type="entry name" value="GHMP_kinase_N_dom"/>
</dbReference>
<dbReference type="PANTHER" id="PTHR10457:SF7">
    <property type="entry name" value="GALACTOKINASE-RELATED"/>
    <property type="match status" value="1"/>
</dbReference>
<dbReference type="PROSITE" id="PS00627">
    <property type="entry name" value="GHMP_KINASES_ATP"/>
    <property type="match status" value="1"/>
</dbReference>
<dbReference type="GO" id="GO:0006012">
    <property type="term" value="P:galactose metabolic process"/>
    <property type="evidence" value="ECO:0007669"/>
    <property type="project" value="InterPro"/>
</dbReference>
<dbReference type="GO" id="GO:0005524">
    <property type="term" value="F:ATP binding"/>
    <property type="evidence" value="ECO:0007669"/>
    <property type="project" value="UniProtKB-KW"/>
</dbReference>
<dbReference type="PRINTS" id="PR00473">
    <property type="entry name" value="GALCTOKINASE"/>
</dbReference>
<dbReference type="PANTHER" id="PTHR10457">
    <property type="entry name" value="MEVALONATE KINASE/GALACTOKINASE"/>
    <property type="match status" value="1"/>
</dbReference>
<dbReference type="InterPro" id="IPR036554">
    <property type="entry name" value="GHMP_kinase_C_sf"/>
</dbReference>
<dbReference type="GO" id="GO:0005829">
    <property type="term" value="C:cytosol"/>
    <property type="evidence" value="ECO:0007669"/>
    <property type="project" value="TreeGrafter"/>
</dbReference>
<evidence type="ECO:0000256" key="1">
    <source>
        <dbReference type="ARBA" id="ARBA00006566"/>
    </source>
</evidence>
<sequence length="465" mass="50737">MPGPGLMVLVDSGMSSMDCPQVVPYPEDGKSRVRLDAVRNLFRSKFGREPEIFVRVPGRVNLIGEHVDYCGYSVCPMAIEQDIVFAAATAPADGPFLKLVNSQPQAYPDITIPNRKFDISLKRDGWAAYVLCGVKGVVGSIKELANMEIAVSGRVPPGSGLSSSSALVCASLLTTAEINNISFTKYEMADLSASCERFIGMEGGGMDQAIAFLACKGCAKHIEFNPLKTTDVKLPENAVFVIGHSLVTKKKAETSEYNTRVAECRLASQVIAKKCGIPWKSIRKVVDIQNALSVTLNELMSLITKHLRTGTYTKAEICEILEVTEEELNQVSLNQNTHHIQKFVLRERMTHVASEAHRVAWWLKETTIEGLGNLMTASHNSMARDYEASDPACDRLVELAMNAGAAGARVTGAGWGGCVVALTTRDHLDDFISQLRQTFYKDYPGDVDEVLFPSEPQAGAYVVKP</sequence>
<feature type="domain" description="GHMP kinase C-terminal" evidence="7">
    <location>
        <begin position="364"/>
        <end position="440"/>
    </location>
</feature>
<dbReference type="AlphaFoldDB" id="A0A0K8T0Y1"/>
<keyword evidence="4" id="KW-0418">Kinase</keyword>
<dbReference type="InterPro" id="IPR006203">
    <property type="entry name" value="GHMP_knse_ATP-bd_CS"/>
</dbReference>
<dbReference type="Pfam" id="PF00288">
    <property type="entry name" value="GHMP_kinases_N"/>
    <property type="match status" value="1"/>
</dbReference>
<dbReference type="EMBL" id="GBRD01006652">
    <property type="protein sequence ID" value="JAG59169.1"/>
    <property type="molecule type" value="Transcribed_RNA"/>
</dbReference>
<evidence type="ECO:0000313" key="9">
    <source>
        <dbReference type="EMBL" id="JAG59169.1"/>
    </source>
</evidence>
<dbReference type="InterPro" id="IPR020568">
    <property type="entry name" value="Ribosomal_Su5_D2-typ_SF"/>
</dbReference>
<dbReference type="InterPro" id="IPR013750">
    <property type="entry name" value="GHMP_kinase_C_dom"/>
</dbReference>
<dbReference type="SUPFAM" id="SSF54211">
    <property type="entry name" value="Ribosomal protein S5 domain 2-like"/>
    <property type="match status" value="1"/>
</dbReference>
<dbReference type="InterPro" id="IPR019539">
    <property type="entry name" value="GalKase_N"/>
</dbReference>
<feature type="domain" description="GHMP kinase N-terminal" evidence="6">
    <location>
        <begin position="140"/>
        <end position="213"/>
    </location>
</feature>
<evidence type="ECO:0000256" key="5">
    <source>
        <dbReference type="ARBA" id="ARBA00022840"/>
    </source>
</evidence>
<keyword evidence="5" id="KW-0067">ATP-binding</keyword>
<dbReference type="Gene3D" id="3.30.230.10">
    <property type="match status" value="1"/>
</dbReference>
<comment type="similarity">
    <text evidence="1">Belongs to the GHMP kinase family. GalK subfamily.</text>
</comment>
<dbReference type="Pfam" id="PF08544">
    <property type="entry name" value="GHMP_kinases_C"/>
    <property type="match status" value="1"/>
</dbReference>